<dbReference type="Proteomes" id="UP000295371">
    <property type="component" value="Unassembled WGS sequence"/>
</dbReference>
<dbReference type="EMBL" id="SOAW01000001">
    <property type="protein sequence ID" value="TDT33306.1"/>
    <property type="molecule type" value="Genomic_DNA"/>
</dbReference>
<evidence type="ECO:0000256" key="2">
    <source>
        <dbReference type="ARBA" id="ARBA00022679"/>
    </source>
</evidence>
<dbReference type="CDD" id="cd03801">
    <property type="entry name" value="GT4_PimA-like"/>
    <property type="match status" value="1"/>
</dbReference>
<keyword evidence="5" id="KW-1185">Reference proteome</keyword>
<evidence type="ECO:0000259" key="3">
    <source>
        <dbReference type="Pfam" id="PF13439"/>
    </source>
</evidence>
<accession>A0A4R7J8Y8</accession>
<feature type="domain" description="Glycosyltransferase subfamily 4-like N-terminal" evidence="3">
    <location>
        <begin position="18"/>
        <end position="181"/>
    </location>
</feature>
<proteinExistence type="predicted"/>
<dbReference type="InterPro" id="IPR028098">
    <property type="entry name" value="Glyco_trans_4-like_N"/>
</dbReference>
<gene>
    <name evidence="4" type="ORF">CLV29_0917</name>
</gene>
<dbReference type="GO" id="GO:0016758">
    <property type="term" value="F:hexosyltransferase activity"/>
    <property type="evidence" value="ECO:0007669"/>
    <property type="project" value="TreeGrafter"/>
</dbReference>
<organism evidence="4 5">
    <name type="scientific">Naumannella halotolerans</name>
    <dbReference type="NCBI Taxonomy" id="993414"/>
    <lineage>
        <taxon>Bacteria</taxon>
        <taxon>Bacillati</taxon>
        <taxon>Actinomycetota</taxon>
        <taxon>Actinomycetes</taxon>
        <taxon>Propionibacteriales</taxon>
        <taxon>Propionibacteriaceae</taxon>
        <taxon>Naumannella</taxon>
    </lineage>
</organism>
<name>A0A4R7J8Y8_9ACTN</name>
<dbReference type="OrthoDB" id="5240531at2"/>
<evidence type="ECO:0000313" key="5">
    <source>
        <dbReference type="Proteomes" id="UP000295371"/>
    </source>
</evidence>
<evidence type="ECO:0000256" key="1">
    <source>
        <dbReference type="ARBA" id="ARBA00022676"/>
    </source>
</evidence>
<dbReference type="GO" id="GO:1901137">
    <property type="term" value="P:carbohydrate derivative biosynthetic process"/>
    <property type="evidence" value="ECO:0007669"/>
    <property type="project" value="UniProtKB-ARBA"/>
</dbReference>
<dbReference type="PANTHER" id="PTHR45947:SF3">
    <property type="entry name" value="SULFOQUINOVOSYL TRANSFERASE SQD2"/>
    <property type="match status" value="1"/>
</dbReference>
<reference evidence="4 5" key="1">
    <citation type="submission" date="2019-03" db="EMBL/GenBank/DDBJ databases">
        <title>Genomic Encyclopedia of Archaeal and Bacterial Type Strains, Phase II (KMG-II): from individual species to whole genera.</title>
        <authorList>
            <person name="Goeker M."/>
        </authorList>
    </citation>
    <scope>NUCLEOTIDE SEQUENCE [LARGE SCALE GENOMIC DNA]</scope>
    <source>
        <strain evidence="4 5">DSM 24323</strain>
    </source>
</reference>
<dbReference type="PANTHER" id="PTHR45947">
    <property type="entry name" value="SULFOQUINOVOSYL TRANSFERASE SQD2"/>
    <property type="match status" value="1"/>
</dbReference>
<keyword evidence="1 4" id="KW-0328">Glycosyltransferase</keyword>
<dbReference type="RefSeq" id="WP_133753846.1">
    <property type="nucleotide sequence ID" value="NZ_SOAW01000001.1"/>
</dbReference>
<sequence>MSGPLSIGIVCPYSLSQPGGVQNHVLGLARELRRLGHRPQILAPGELPAAEPDTDELPISGAGQGLPVRYNGSVARVNFGPRSSARVSAWLSGNRFDLLHLHEPVTPSISLLALRASRVPVVATFHTATPGSTAMRVAGRVLGPMINRIDLGIAVSDSAQVVVHDHLGIDPMIIPNGIDCSAFAGSRATAAVPRITLLGRLDEERKGLAVFLSALPRIRSMVGEIDVVIAGPGRHRLPEGVRRTGYLSDAQRSALLRSTDVFVAPNLGRESFGLVVVEALAAGAAVVASDLPAFRDVLTRADGALVGATSPAGDEAGLASAVAAALAQARTGPVSQRVRERRAHARSYDWRTVGPAVVDGYRRAFDLRSSIAGIA</sequence>
<dbReference type="InterPro" id="IPR050194">
    <property type="entry name" value="Glycosyltransferase_grp1"/>
</dbReference>
<keyword evidence="2 4" id="KW-0808">Transferase</keyword>
<dbReference type="Pfam" id="PF13692">
    <property type="entry name" value="Glyco_trans_1_4"/>
    <property type="match status" value="1"/>
</dbReference>
<evidence type="ECO:0000313" key="4">
    <source>
        <dbReference type="EMBL" id="TDT33306.1"/>
    </source>
</evidence>
<protein>
    <submittedName>
        <fullName evidence="4">Phosphatidylinositol alpha-mannosyltransferase</fullName>
    </submittedName>
</protein>
<dbReference type="Pfam" id="PF13439">
    <property type="entry name" value="Glyco_transf_4"/>
    <property type="match status" value="1"/>
</dbReference>
<dbReference type="AlphaFoldDB" id="A0A4R7J8Y8"/>
<dbReference type="Gene3D" id="3.40.50.2000">
    <property type="entry name" value="Glycogen Phosphorylase B"/>
    <property type="match status" value="2"/>
</dbReference>
<dbReference type="SUPFAM" id="SSF53756">
    <property type="entry name" value="UDP-Glycosyltransferase/glycogen phosphorylase"/>
    <property type="match status" value="1"/>
</dbReference>
<comment type="caution">
    <text evidence="4">The sequence shown here is derived from an EMBL/GenBank/DDBJ whole genome shotgun (WGS) entry which is preliminary data.</text>
</comment>